<comment type="caution">
    <text evidence="2">The sequence shown here is derived from an EMBL/GenBank/DDBJ whole genome shotgun (WGS) entry which is preliminary data.</text>
</comment>
<organism evidence="2 3">
    <name type="scientific">Ohessyouella blattaphilus</name>
    <dbReference type="NCBI Taxonomy" id="2949333"/>
    <lineage>
        <taxon>Bacteria</taxon>
        <taxon>Bacillati</taxon>
        <taxon>Bacillota</taxon>
        <taxon>Clostridia</taxon>
        <taxon>Lachnospirales</taxon>
        <taxon>Lachnospiraceae</taxon>
        <taxon>Ohessyouella</taxon>
    </lineage>
</organism>
<feature type="domain" description="Helix-turn-helix" evidence="1">
    <location>
        <begin position="25"/>
        <end position="73"/>
    </location>
</feature>
<evidence type="ECO:0000313" key="3">
    <source>
        <dbReference type="Proteomes" id="UP001523565"/>
    </source>
</evidence>
<dbReference type="EMBL" id="JAMZFV010000019">
    <property type="protein sequence ID" value="MCP1110871.1"/>
    <property type="molecule type" value="Genomic_DNA"/>
</dbReference>
<gene>
    <name evidence="2" type="ORF">NK118_11475</name>
</gene>
<dbReference type="RefSeq" id="WP_262069752.1">
    <property type="nucleotide sequence ID" value="NZ_JAMXOC010000019.1"/>
</dbReference>
<dbReference type="InterPro" id="IPR041657">
    <property type="entry name" value="HTH_17"/>
</dbReference>
<reference evidence="2 3" key="1">
    <citation type="journal article" date="2022" name="Genome Biol. Evol.">
        <title>Host diet, physiology and behaviors set the stage for Lachnospiraceae cladogenesis.</title>
        <authorList>
            <person name="Vera-Ponce De Leon A."/>
            <person name="Schneider M."/>
            <person name="Jahnes B.C."/>
            <person name="Sadowski V."/>
            <person name="Camuy-Velez L.A."/>
            <person name="Duan J."/>
            <person name="Sabree Z.L."/>
        </authorList>
    </citation>
    <scope>NUCLEOTIDE SEQUENCE [LARGE SCALE GENOMIC DNA]</scope>
    <source>
        <strain evidence="2 3">PAL227</strain>
    </source>
</reference>
<sequence>MFEEKISEINKEIEAQNSSYVKRTYTVDEIQDILGISQTTAYILIKQKLFHSVKVGRHIRISKKSFDQWLEGQE</sequence>
<dbReference type="InterPro" id="IPR010093">
    <property type="entry name" value="SinI_DNA-bd"/>
</dbReference>
<evidence type="ECO:0000259" key="1">
    <source>
        <dbReference type="Pfam" id="PF12728"/>
    </source>
</evidence>
<dbReference type="Proteomes" id="UP001523565">
    <property type="component" value="Unassembled WGS sequence"/>
</dbReference>
<evidence type="ECO:0000313" key="2">
    <source>
        <dbReference type="EMBL" id="MCP1110871.1"/>
    </source>
</evidence>
<dbReference type="Pfam" id="PF12728">
    <property type="entry name" value="HTH_17"/>
    <property type="match status" value="1"/>
</dbReference>
<name>A0ABT1EK02_9FIRM</name>
<protein>
    <submittedName>
        <fullName evidence="2">Helix-turn-helix domain-containing protein</fullName>
    </submittedName>
</protein>
<proteinExistence type="predicted"/>
<dbReference type="NCBIfam" id="TIGR01764">
    <property type="entry name" value="excise"/>
    <property type="match status" value="1"/>
</dbReference>
<keyword evidence="3" id="KW-1185">Reference proteome</keyword>
<accession>A0ABT1EK02</accession>